<dbReference type="InterPro" id="IPR015422">
    <property type="entry name" value="PyrdxlP-dep_Trfase_small"/>
</dbReference>
<evidence type="ECO:0000256" key="1">
    <source>
        <dbReference type="ARBA" id="ARBA00001933"/>
    </source>
</evidence>
<evidence type="ECO:0000256" key="2">
    <source>
        <dbReference type="ARBA" id="ARBA00022898"/>
    </source>
</evidence>
<dbReference type="Pfam" id="PF00155">
    <property type="entry name" value="Aminotran_1_2"/>
    <property type="match status" value="1"/>
</dbReference>
<evidence type="ECO:0000313" key="5">
    <source>
        <dbReference type="Proteomes" id="UP001416858"/>
    </source>
</evidence>
<organism evidence="4 5">
    <name type="scientific">Novipirellula caenicola</name>
    <dbReference type="NCBI Taxonomy" id="1536901"/>
    <lineage>
        <taxon>Bacteria</taxon>
        <taxon>Pseudomonadati</taxon>
        <taxon>Planctomycetota</taxon>
        <taxon>Planctomycetia</taxon>
        <taxon>Pirellulales</taxon>
        <taxon>Pirellulaceae</taxon>
        <taxon>Novipirellula</taxon>
    </lineage>
</organism>
<dbReference type="InterPro" id="IPR004839">
    <property type="entry name" value="Aminotransferase_I/II_large"/>
</dbReference>
<dbReference type="PANTHER" id="PTHR42885:SF1">
    <property type="entry name" value="THREONINE-PHOSPHATE DECARBOXYLASE"/>
    <property type="match status" value="1"/>
</dbReference>
<dbReference type="CDD" id="cd00609">
    <property type="entry name" value="AAT_like"/>
    <property type="match status" value="1"/>
</dbReference>
<dbReference type="EMBL" id="BAABRO010000004">
    <property type="protein sequence ID" value="GAA5507026.1"/>
    <property type="molecule type" value="Genomic_DNA"/>
</dbReference>
<dbReference type="Gene3D" id="3.40.640.10">
    <property type="entry name" value="Type I PLP-dependent aspartate aminotransferase-like (Major domain)"/>
    <property type="match status" value="1"/>
</dbReference>
<comment type="cofactor">
    <cofactor evidence="1">
        <name>pyridoxal 5'-phosphate</name>
        <dbReference type="ChEBI" id="CHEBI:597326"/>
    </cofactor>
</comment>
<evidence type="ECO:0000259" key="3">
    <source>
        <dbReference type="Pfam" id="PF00155"/>
    </source>
</evidence>
<protein>
    <submittedName>
        <fullName evidence="4">Threonine-phosphate decarboxylase</fullName>
    </submittedName>
</protein>
<dbReference type="Gene3D" id="3.90.1150.10">
    <property type="entry name" value="Aspartate Aminotransferase, domain 1"/>
    <property type="match status" value="1"/>
</dbReference>
<name>A0ABP9VQF1_9BACT</name>
<evidence type="ECO:0000313" key="4">
    <source>
        <dbReference type="EMBL" id="GAA5507026.1"/>
    </source>
</evidence>
<sequence>MRRVSSEYVLSRGHHTEAVHGGLDPSELAHYGVAIDTVLDFSSNLLPFGPAPSVRRAVESAPLDRYPDRDCNELRDAIANRYGVDREALLVGNGCSELIHLVASEFVDSHRHTLIVGPTFTEYQRATRIAGGTVRFVTAEANDGFAVDVDVIDQAVSSQTSPKVVWICNPNNPTGQSVAKTDLVDLIQRHPQVVFVVDESYIEFAENTESLLDTEHENLVVLRSMTKAYCIAGLRLGFARLPENLHRTLRGRRIPWSVNNIAQAAGVAAIQDVSYYREAMARLQDAKRDFLCELTVRSLTPLASDTGFFLLPVNNASQIRKQLITQGMVVRDCHSFGLDDFLRIAVLAPPHNRRLVEALTRLLSKSASPTLTPSPLPSLRDPRIQ</sequence>
<accession>A0ABP9VQF1</accession>
<keyword evidence="5" id="KW-1185">Reference proteome</keyword>
<proteinExistence type="predicted"/>
<comment type="caution">
    <text evidence="4">The sequence shown here is derived from an EMBL/GenBank/DDBJ whole genome shotgun (WGS) entry which is preliminary data.</text>
</comment>
<dbReference type="InterPro" id="IPR015421">
    <property type="entry name" value="PyrdxlP-dep_Trfase_major"/>
</dbReference>
<reference evidence="4 5" key="1">
    <citation type="submission" date="2024-02" db="EMBL/GenBank/DDBJ databases">
        <title>Rhodopirellula caenicola NBRC 110016.</title>
        <authorList>
            <person name="Ichikawa N."/>
            <person name="Katano-Makiyama Y."/>
            <person name="Hidaka K."/>
        </authorList>
    </citation>
    <scope>NUCLEOTIDE SEQUENCE [LARGE SCALE GENOMIC DNA]</scope>
    <source>
        <strain evidence="4 5">NBRC 110016</strain>
    </source>
</reference>
<dbReference type="InterPro" id="IPR015424">
    <property type="entry name" value="PyrdxlP-dep_Trfase"/>
</dbReference>
<dbReference type="PANTHER" id="PTHR42885">
    <property type="entry name" value="HISTIDINOL-PHOSPHATE AMINOTRANSFERASE-RELATED"/>
    <property type="match status" value="1"/>
</dbReference>
<dbReference type="Proteomes" id="UP001416858">
    <property type="component" value="Unassembled WGS sequence"/>
</dbReference>
<dbReference type="RefSeq" id="WP_345683913.1">
    <property type="nucleotide sequence ID" value="NZ_BAABRO010000004.1"/>
</dbReference>
<keyword evidence="2" id="KW-0663">Pyridoxal phosphate</keyword>
<feature type="domain" description="Aminotransferase class I/classII large" evidence="3">
    <location>
        <begin position="37"/>
        <end position="359"/>
    </location>
</feature>
<dbReference type="SUPFAM" id="SSF53383">
    <property type="entry name" value="PLP-dependent transferases"/>
    <property type="match status" value="1"/>
</dbReference>
<gene>
    <name evidence="4" type="primary">cobD_1</name>
    <name evidence="4" type="ORF">Rcae01_02480</name>
</gene>